<name>A0A8E7EHW8_9EURY</name>
<dbReference type="KEGG" id="mrtj:KHC33_04780"/>
<organism evidence="1 2">
    <name type="scientific">Methanospirillum purgamenti</name>
    <dbReference type="NCBI Taxonomy" id="2834276"/>
    <lineage>
        <taxon>Archaea</taxon>
        <taxon>Methanobacteriati</taxon>
        <taxon>Methanobacteriota</taxon>
        <taxon>Stenosarchaea group</taxon>
        <taxon>Methanomicrobia</taxon>
        <taxon>Methanomicrobiales</taxon>
        <taxon>Methanospirillaceae</taxon>
        <taxon>Methanospirillum</taxon>
    </lineage>
</organism>
<evidence type="ECO:0000313" key="1">
    <source>
        <dbReference type="EMBL" id="QVV89818.1"/>
    </source>
</evidence>
<keyword evidence="2" id="KW-1185">Reference proteome</keyword>
<accession>A0A8E7EHW8</accession>
<reference evidence="1 2" key="1">
    <citation type="submission" date="2021-05" db="EMBL/GenBank/DDBJ databases">
        <title>A novel Methanospirillum isolate from a pyrite-forming mixed culture.</title>
        <authorList>
            <person name="Bunk B."/>
            <person name="Sproer C."/>
            <person name="Spring S."/>
            <person name="Pester M."/>
        </authorList>
    </citation>
    <scope>NUCLEOTIDE SEQUENCE [LARGE SCALE GENOMIC DNA]</scope>
    <source>
        <strain evidence="1 2">J.3.6.1-F.2.7.3</strain>
    </source>
</reference>
<dbReference type="RefSeq" id="WP_214420606.1">
    <property type="nucleotide sequence ID" value="NZ_CP075546.1"/>
</dbReference>
<dbReference type="Proteomes" id="UP000680656">
    <property type="component" value="Chromosome"/>
</dbReference>
<evidence type="ECO:0000313" key="2">
    <source>
        <dbReference type="Proteomes" id="UP000680656"/>
    </source>
</evidence>
<dbReference type="EMBL" id="CP075546">
    <property type="protein sequence ID" value="QVV89818.1"/>
    <property type="molecule type" value="Genomic_DNA"/>
</dbReference>
<dbReference type="GeneID" id="65096474"/>
<protein>
    <submittedName>
        <fullName evidence="1">Uncharacterized protein</fullName>
    </submittedName>
</protein>
<gene>
    <name evidence="1" type="ORF">KHC33_04780</name>
</gene>
<proteinExistence type="predicted"/>
<dbReference type="AlphaFoldDB" id="A0A8E7EHW8"/>
<sequence length="83" mass="9514">MSDWECNICSTLPPYPDEFASYHAIVLPFIIQANESIARIFEVLDEIPEIRDPENSLLLDPEAVEGRVVFEHVSQSYQFMISP</sequence>